<protein>
    <recommendedName>
        <fullName evidence="11">Ionotropic glutamate receptor C-terminal domain-containing protein</fullName>
    </recommendedName>
</protein>
<evidence type="ECO:0000256" key="4">
    <source>
        <dbReference type="ARBA" id="ARBA00022989"/>
    </source>
</evidence>
<evidence type="ECO:0000313" key="9">
    <source>
        <dbReference type="EMBL" id="CAD1476150.1"/>
    </source>
</evidence>
<keyword evidence="6" id="KW-0675">Receptor</keyword>
<feature type="transmembrane region" description="Helical" evidence="8">
    <location>
        <begin position="20"/>
        <end position="41"/>
    </location>
</feature>
<dbReference type="OrthoDB" id="6117597at2759"/>
<dbReference type="AlphaFoldDB" id="A0A6V7HB70"/>
<organism evidence="9 10">
    <name type="scientific">Heterotrigona itama</name>
    <dbReference type="NCBI Taxonomy" id="395501"/>
    <lineage>
        <taxon>Eukaryota</taxon>
        <taxon>Metazoa</taxon>
        <taxon>Ecdysozoa</taxon>
        <taxon>Arthropoda</taxon>
        <taxon>Hexapoda</taxon>
        <taxon>Insecta</taxon>
        <taxon>Pterygota</taxon>
        <taxon>Neoptera</taxon>
        <taxon>Endopterygota</taxon>
        <taxon>Hymenoptera</taxon>
        <taxon>Apocrita</taxon>
        <taxon>Aculeata</taxon>
        <taxon>Apoidea</taxon>
        <taxon>Anthophila</taxon>
        <taxon>Apidae</taxon>
        <taxon>Heterotrigona</taxon>
    </lineage>
</organism>
<comment type="caution">
    <text evidence="9">The sequence shown here is derived from an EMBL/GenBank/DDBJ whole genome shotgun (WGS) entry which is preliminary data.</text>
</comment>
<keyword evidence="2" id="KW-1003">Cell membrane</keyword>
<evidence type="ECO:0000313" key="10">
    <source>
        <dbReference type="Proteomes" id="UP000752696"/>
    </source>
</evidence>
<keyword evidence="4 8" id="KW-1133">Transmembrane helix</keyword>
<dbReference type="Proteomes" id="UP000752696">
    <property type="component" value="Unassembled WGS sequence"/>
</dbReference>
<proteinExistence type="predicted"/>
<dbReference type="Gene3D" id="1.10.287.70">
    <property type="match status" value="1"/>
</dbReference>
<evidence type="ECO:0008006" key="11">
    <source>
        <dbReference type="Google" id="ProtNLM"/>
    </source>
</evidence>
<evidence type="ECO:0000256" key="5">
    <source>
        <dbReference type="ARBA" id="ARBA00023136"/>
    </source>
</evidence>
<dbReference type="GO" id="GO:0005886">
    <property type="term" value="C:plasma membrane"/>
    <property type="evidence" value="ECO:0007669"/>
    <property type="project" value="UniProtKB-SubCell"/>
</dbReference>
<evidence type="ECO:0000256" key="1">
    <source>
        <dbReference type="ARBA" id="ARBA00004651"/>
    </source>
</evidence>
<dbReference type="InterPro" id="IPR052192">
    <property type="entry name" value="Insect_Ionotropic_Sensory_Rcpt"/>
</dbReference>
<comment type="subcellular location">
    <subcellularLocation>
        <location evidence="1">Cell membrane</location>
        <topology evidence="1">Multi-pass membrane protein</topology>
    </subcellularLocation>
</comment>
<keyword evidence="7" id="KW-0325">Glycoprotein</keyword>
<evidence type="ECO:0000256" key="7">
    <source>
        <dbReference type="ARBA" id="ARBA00023180"/>
    </source>
</evidence>
<evidence type="ECO:0000256" key="6">
    <source>
        <dbReference type="ARBA" id="ARBA00023170"/>
    </source>
</evidence>
<keyword evidence="3 8" id="KW-0812">Transmembrane</keyword>
<feature type="transmembrane region" description="Helical" evidence="8">
    <location>
        <begin position="187"/>
        <end position="210"/>
    </location>
</feature>
<reference evidence="9" key="1">
    <citation type="submission" date="2020-07" db="EMBL/GenBank/DDBJ databases">
        <authorList>
            <person name="Nazaruddin N."/>
        </authorList>
    </citation>
    <scope>NUCLEOTIDE SEQUENCE</scope>
</reference>
<evidence type="ECO:0000256" key="8">
    <source>
        <dbReference type="SAM" id="Phobius"/>
    </source>
</evidence>
<dbReference type="EMBL" id="CAJDYZ010009073">
    <property type="protein sequence ID" value="CAD1476150.1"/>
    <property type="molecule type" value="Genomic_DNA"/>
</dbReference>
<sequence length="309" mass="34464">MNFAGYSYEPYRVPSRIVTLMLLIAALNLYASYTANIVALLQSTTDSIKTPADLLHSPLKLGAQDVVYSRHYFKGQNGSWMTVQEGVRRVRDELFAFHAERGAFYKIVQETYLEEEKCGIMEIDVLNMLYPLLVMQTRSPYLEIVKNAALVVSETGLQTREDSRLYTKKPECHGRTSFVRIGLTECYFALVAVGYGVLLSLVVLAAEFLWCRIEGSIDRRLTEDNAMARSEEETDPFEREVEVSEPSAIDSGNVCKRVKRSTVESVDSNFCMRSSVHSGRSSTHLAGLPAKRVNEGITVSGGTTAPSSM</sequence>
<evidence type="ECO:0000256" key="2">
    <source>
        <dbReference type="ARBA" id="ARBA00022475"/>
    </source>
</evidence>
<evidence type="ECO:0000256" key="3">
    <source>
        <dbReference type="ARBA" id="ARBA00022692"/>
    </source>
</evidence>
<keyword evidence="5 8" id="KW-0472">Membrane</keyword>
<dbReference type="PANTHER" id="PTHR42643">
    <property type="entry name" value="IONOTROPIC RECEPTOR 20A-RELATED"/>
    <property type="match status" value="1"/>
</dbReference>
<accession>A0A6V7HB70</accession>
<keyword evidence="10" id="KW-1185">Reference proteome</keyword>
<gene>
    <name evidence="9" type="ORF">MHI_LOCUS623153</name>
</gene>
<dbReference type="SUPFAM" id="SSF53850">
    <property type="entry name" value="Periplasmic binding protein-like II"/>
    <property type="match status" value="1"/>
</dbReference>
<name>A0A6V7HB70_9HYME</name>
<dbReference type="PANTHER" id="PTHR42643:SF33">
    <property type="entry name" value="GLUTAMATE RECEPTOR 2-LIKE PROTEIN"/>
    <property type="match status" value="1"/>
</dbReference>